<evidence type="ECO:0000313" key="4">
    <source>
        <dbReference type="EMBL" id="MBT0957536.1"/>
    </source>
</evidence>
<keyword evidence="5" id="KW-1185">Reference proteome</keyword>
<dbReference type="SUPFAM" id="SSF56925">
    <property type="entry name" value="OMPA-like"/>
    <property type="match status" value="1"/>
</dbReference>
<proteinExistence type="predicted"/>
<keyword evidence="1 2" id="KW-0732">Signal</keyword>
<comment type="caution">
    <text evidence="4">The sequence shown here is derived from an EMBL/GenBank/DDBJ whole genome shotgun (WGS) entry which is preliminary data.</text>
</comment>
<dbReference type="InterPro" id="IPR011250">
    <property type="entry name" value="OMP/PagP_B-barrel"/>
</dbReference>
<feature type="chain" id="PRO_5043027432" evidence="2">
    <location>
        <begin position="19"/>
        <end position="214"/>
    </location>
</feature>
<evidence type="ECO:0000256" key="1">
    <source>
        <dbReference type="ARBA" id="ARBA00022729"/>
    </source>
</evidence>
<name>A0AAP2G7R4_9RHOB</name>
<organism evidence="4 5">
    <name type="scientific">Harenicola maris</name>
    <dbReference type="NCBI Taxonomy" id="2841044"/>
    <lineage>
        <taxon>Bacteria</taxon>
        <taxon>Pseudomonadati</taxon>
        <taxon>Pseudomonadota</taxon>
        <taxon>Alphaproteobacteria</taxon>
        <taxon>Rhodobacterales</taxon>
        <taxon>Paracoccaceae</taxon>
        <taxon>Harenicola</taxon>
    </lineage>
</organism>
<dbReference type="RefSeq" id="WP_327793766.1">
    <property type="nucleotide sequence ID" value="NZ_JADQAZ010000002.1"/>
</dbReference>
<dbReference type="Pfam" id="PF13505">
    <property type="entry name" value="OMP_b-brl"/>
    <property type="match status" value="1"/>
</dbReference>
<protein>
    <submittedName>
        <fullName evidence="4">Porin family protein</fullName>
    </submittedName>
</protein>
<accession>A0AAP2G7R4</accession>
<dbReference type="Proteomes" id="UP001315686">
    <property type="component" value="Unassembled WGS sequence"/>
</dbReference>
<dbReference type="AlphaFoldDB" id="A0AAP2G7R4"/>
<dbReference type="InterPro" id="IPR027385">
    <property type="entry name" value="Beta-barrel_OMP"/>
</dbReference>
<feature type="domain" description="Outer membrane protein beta-barrel" evidence="3">
    <location>
        <begin position="5"/>
        <end position="214"/>
    </location>
</feature>
<dbReference type="Gene3D" id="2.40.160.20">
    <property type="match status" value="1"/>
</dbReference>
<gene>
    <name evidence="4" type="ORF">IV417_09065</name>
</gene>
<reference evidence="4 5" key="1">
    <citation type="journal article" date="2021" name="Arch. Microbiol.">
        <title>Harenicola maris gen. nov., sp. nov. isolated from the Sea of Japan shallow sediments.</title>
        <authorList>
            <person name="Romanenko L.A."/>
            <person name="Kurilenko V.V."/>
            <person name="Chernysheva N.Y."/>
            <person name="Tekutyeva L.A."/>
            <person name="Velansky P.V."/>
            <person name="Svetashev V.I."/>
            <person name="Isaeva M.P."/>
        </authorList>
    </citation>
    <scope>NUCLEOTIDE SEQUENCE [LARGE SCALE GENOMIC DNA]</scope>
    <source>
        <strain evidence="4 5">KMM 3653</strain>
    </source>
</reference>
<feature type="signal peptide" evidence="2">
    <location>
        <begin position="1"/>
        <end position="18"/>
    </location>
</feature>
<evidence type="ECO:0000313" key="5">
    <source>
        <dbReference type="Proteomes" id="UP001315686"/>
    </source>
</evidence>
<sequence>MKRLAIVFMLFFALPASAEVTLSFYTGAQTAPHSRVRGNDGTSDFNFLAEWEGRSGEAPPYYGFRATWWKTDRLGFGAEFNHAKVYASDETLADNGLETLEFTDGINILTANVFYRWPNQWAKGKLTPYTGAGIGVAIPHVEFDNGGEETFGYQVTGPAATLIAGLSYDLNETWALFGEYKMTYSSNKADLDGGGTLETDIITNAINIGISYNF</sequence>
<evidence type="ECO:0000259" key="3">
    <source>
        <dbReference type="Pfam" id="PF13505"/>
    </source>
</evidence>
<dbReference type="EMBL" id="JADQAZ010000002">
    <property type="protein sequence ID" value="MBT0957536.1"/>
    <property type="molecule type" value="Genomic_DNA"/>
</dbReference>
<evidence type="ECO:0000256" key="2">
    <source>
        <dbReference type="SAM" id="SignalP"/>
    </source>
</evidence>